<keyword evidence="1" id="KW-0175">Coiled coil</keyword>
<keyword evidence="3" id="KW-1185">Reference proteome</keyword>
<feature type="coiled-coil region" evidence="1">
    <location>
        <begin position="746"/>
        <end position="773"/>
    </location>
</feature>
<evidence type="ECO:0000313" key="3">
    <source>
        <dbReference type="Proteomes" id="UP000481153"/>
    </source>
</evidence>
<dbReference type="EMBL" id="VJMJ01000331">
    <property type="protein sequence ID" value="KAF0722515.1"/>
    <property type="molecule type" value="Genomic_DNA"/>
</dbReference>
<dbReference type="Proteomes" id="UP000481153">
    <property type="component" value="Unassembled WGS sequence"/>
</dbReference>
<organism evidence="2 3">
    <name type="scientific">Aphanomyces euteiches</name>
    <dbReference type="NCBI Taxonomy" id="100861"/>
    <lineage>
        <taxon>Eukaryota</taxon>
        <taxon>Sar</taxon>
        <taxon>Stramenopiles</taxon>
        <taxon>Oomycota</taxon>
        <taxon>Saprolegniomycetes</taxon>
        <taxon>Saprolegniales</taxon>
        <taxon>Verrucalvaceae</taxon>
        <taxon>Aphanomyces</taxon>
    </lineage>
</organism>
<feature type="coiled-coil region" evidence="1">
    <location>
        <begin position="1133"/>
        <end position="1160"/>
    </location>
</feature>
<name>A0A6G0W8I1_9STRA</name>
<accession>A0A6G0W8I1</accession>
<protein>
    <submittedName>
        <fullName evidence="2">Uncharacterized protein</fullName>
    </submittedName>
</protein>
<evidence type="ECO:0000256" key="1">
    <source>
        <dbReference type="SAM" id="Coils"/>
    </source>
</evidence>
<evidence type="ECO:0000313" key="2">
    <source>
        <dbReference type="EMBL" id="KAF0722515.1"/>
    </source>
</evidence>
<proteinExistence type="predicted"/>
<gene>
    <name evidence="2" type="ORF">Ae201684_018354</name>
</gene>
<comment type="caution">
    <text evidence="2">The sequence shown here is derived from an EMBL/GenBank/DDBJ whole genome shotgun (WGS) entry which is preliminary data.</text>
</comment>
<reference evidence="2 3" key="1">
    <citation type="submission" date="2019-07" db="EMBL/GenBank/DDBJ databases">
        <title>Genomics analysis of Aphanomyces spp. identifies a new class of oomycete effector associated with host adaptation.</title>
        <authorList>
            <person name="Gaulin E."/>
        </authorList>
    </citation>
    <scope>NUCLEOTIDE SEQUENCE [LARGE SCALE GENOMIC DNA]</scope>
    <source>
        <strain evidence="2 3">ATCC 201684</strain>
    </source>
</reference>
<sequence>MIEVRSAGLRIDAGTYLESAEAISFPDKITWECLLKPPLMPSTTVWLLTHSRFAVGVWKGHTVIRIAGQVFVTETPCVTENTCKHWSGLIPTIGEVPTLVCDGRFAINLLKVEESLLQLDQEHLTEPHADNVLRIGWSSKPKDPKGYGVHLTVSELRLWRGDLPADLVKSWRAREVSHVHPHCARLISYWRLNSYNQIEPDLVGENCLRYVGFDEIVHPRLIDVNEERLFTIILHQYPQENASVAFALDIRCSEDLDAAKVSSTFHVVLVLDAVQLGSKELSRVSLALIQFAEHLPPHAHIALVTTTEPNSVLLEWRAMDRLGVREVSKRIRQFYSKPMKAINALDKLLEVALNLVAGEMHSTASYDNMWSSAVVVITSQTYEPSQNVLELWSLTKNSTSVRIANLHQASLNEIPQLSWNWCEYSHALHDIEFVLSDVLFKLSHTICHSMTVDLIPRRGVNIEFLPPHDSSKLSWCIGPFATCDSYRLGGSVLWTDRLQSFQIQVRFRVCGNIMRTRGVIALPSYALVQQYAQHISQEARVDSGKCRDEARQVDKLHYSRENFFDDTCEVETNDAQKHFECVRSQKEQFLQSFENLCDDVALNVLQTDVTCLFNEMEQSLPLRRPVTRVINESSHSKTSNENASPIENQHLPKEWKEPLSLVNAKSAIEEADSEWSESIKTIRRIADDIKRNTFFTPEAEVEMHLVLWLTQLRKTQSSRESAGGPLMEHTIGAKTVLLQRMTAKKLNDTSDEIDQIRQLVPALRERMESKKAKDIETMETFIPSLEAEDSAFTDFKLACLQARFTDMLKDKPIPGSMYQYSTFVVCDCNCPSARNALQALLFSLRTQRHPIKVEEALCPPVQSHITPLWVDEEQAEGESDVAWKTCAQVLVITHGKTTLLFLESLDKRLREIRKPVKHIQLEELPLPLDAPFIPPPHNSKRIDLSSFSCKKCATKSPVELIESPCYYCSFFREQQSSWNSLIQEVADCLNHLIVAGTPSPLLWKSEMPSMLFQHRKSQAERHWITQKSRHAEIAQIRTTRISEYRNYLLDRYSQDIKECLHEAASLSVLRTDKYRILESTVTEYELDAIGVKEKLRAINTAVAIVTHQMKVVESDAEARVVEMISRADKLTCLRDNLLEIVRLSQEYIKLQQEWSQLQDQVSVKKSELVLLKRLIELEKTSHKAIDECIHEQLSQIHDIKTSIQTFSPSISPTNCVAEELARAVLDIQTHEKYCRDRIETGLIHAKDYENTIQYIATVREAKSKFSQTYLVSSQEQEYPTPKDVFADVAFTGQNDIFETWESLGVMLNRLEYEKLIRQERYLASCCIVTFAQTYASFCHEAWQKQCHEVITVASQGLSNVMEKLLQAAGPHHETSRAYRAALEDHSTCLHKLRCWHEQDVRHTTAAAAVREARQHNLKETKWLWDNLAHYQSESFDTWFRKASQLELLMERMAEDGVLLQSQVERSTSNVIAKQGEWKAAEWIYRTYCVSALKWQKTLHELVETTVGLEIKRQRAIEVELDIHAGVAELKESDSSQFVDSDLIQSSMLRLEMQKQSRLAIQSFNRVRVLERLRRYEGELLQVCIDESQRKTKVHAAMIQHCHMLETTSIQMAKLVKSGTNPTFDKLSHLLHKFSKLSTQNVHEQVSAFAKDNWLVQHRQKVLRAIDVLREEASIIHEQNKTTQAQLVATHEALLKQVESCQLLSSAHKTLDAVHLMLFLNSRASATLARQVNLKKTALHEAVYMKRAEMIEWFKVDPQCAEYESARVGYIGAECDLIFNRWEIQRVDAEAEASHVRCQQYILRPESRGSIFNPNPELFDIAAITKWTASDSICINRRLEVAKQLRREAMSHDLRELDVEESIFGGDLAFKDVVKIYGRDIEPSSRDKFVRVVQVAKYAKRFVVYKQALDRMKQFYRESKRSLEDIQRLQALIPLTVDRKIPTEPTDVRMSPLLQTLLCWSSSDLEDKARGTLSLLLVNQPLSRSLLPLFPQVIARKALHDEFVRPFIDQEHIAAHCSNLDIVQISPTSVKVTWLRLEGVTPQLNIGHWNGSKNSWQCPHTKHGLPNPTGRSCNEPAGISALNPRFRLKCCVLDSILV</sequence>
<dbReference type="VEuPathDB" id="FungiDB:AeMF1_013441"/>